<feature type="transmembrane region" description="Helical" evidence="8">
    <location>
        <begin position="101"/>
        <end position="122"/>
    </location>
</feature>
<feature type="transmembrane region" description="Helical" evidence="8">
    <location>
        <begin position="12"/>
        <end position="32"/>
    </location>
</feature>
<dbReference type="InterPro" id="IPR000515">
    <property type="entry name" value="MetI-like"/>
</dbReference>
<keyword evidence="5 8" id="KW-0812">Transmembrane</keyword>
<protein>
    <submittedName>
        <fullName evidence="10">ABC transporter permease</fullName>
    </submittedName>
</protein>
<keyword evidence="6 8" id="KW-1133">Transmembrane helix</keyword>
<dbReference type="CDD" id="cd06261">
    <property type="entry name" value="TM_PBP2"/>
    <property type="match status" value="1"/>
</dbReference>
<evidence type="ECO:0000256" key="7">
    <source>
        <dbReference type="ARBA" id="ARBA00023136"/>
    </source>
</evidence>
<accession>A0A7J3VUB2</accession>
<evidence type="ECO:0000256" key="2">
    <source>
        <dbReference type="ARBA" id="ARBA00022448"/>
    </source>
</evidence>
<dbReference type="InterPro" id="IPR035906">
    <property type="entry name" value="MetI-like_sf"/>
</dbReference>
<comment type="caution">
    <text evidence="10">The sequence shown here is derived from an EMBL/GenBank/DDBJ whole genome shotgun (WGS) entry which is preliminary data.</text>
</comment>
<name>A0A7J3VUB2_CALS0</name>
<feature type="transmembrane region" description="Helical" evidence="8">
    <location>
        <begin position="69"/>
        <end position="89"/>
    </location>
</feature>
<feature type="transmembrane region" description="Helical" evidence="8">
    <location>
        <begin position="229"/>
        <end position="251"/>
    </location>
</feature>
<gene>
    <name evidence="10" type="ORF">ENM31_04545</name>
</gene>
<evidence type="ECO:0000313" key="10">
    <source>
        <dbReference type="EMBL" id="HHM44546.1"/>
    </source>
</evidence>
<dbReference type="EMBL" id="DRXH01000157">
    <property type="protein sequence ID" value="HHM44546.1"/>
    <property type="molecule type" value="Genomic_DNA"/>
</dbReference>
<evidence type="ECO:0000256" key="1">
    <source>
        <dbReference type="ARBA" id="ARBA00004429"/>
    </source>
</evidence>
<keyword evidence="7 8" id="KW-0472">Membrane</keyword>
<keyword evidence="3" id="KW-1003">Cell membrane</keyword>
<evidence type="ECO:0000256" key="8">
    <source>
        <dbReference type="RuleBase" id="RU363032"/>
    </source>
</evidence>
<comment type="subcellular location">
    <subcellularLocation>
        <location evidence="1">Cell inner membrane</location>
        <topology evidence="1">Multi-pass membrane protein</topology>
    </subcellularLocation>
    <subcellularLocation>
        <location evidence="8">Cell membrane</location>
        <topology evidence="8">Multi-pass membrane protein</topology>
    </subcellularLocation>
</comment>
<dbReference type="Gene3D" id="1.10.3720.10">
    <property type="entry name" value="MetI-like"/>
    <property type="match status" value="1"/>
</dbReference>
<feature type="transmembrane region" description="Helical" evidence="8">
    <location>
        <begin position="134"/>
        <end position="157"/>
    </location>
</feature>
<proteinExistence type="inferred from homology"/>
<dbReference type="AlphaFoldDB" id="A0A7J3VUB2"/>
<evidence type="ECO:0000256" key="6">
    <source>
        <dbReference type="ARBA" id="ARBA00022989"/>
    </source>
</evidence>
<keyword evidence="4" id="KW-0997">Cell inner membrane</keyword>
<feature type="domain" description="ABC transmembrane type-1" evidence="9">
    <location>
        <begin position="63"/>
        <end position="251"/>
    </location>
</feature>
<dbReference type="SUPFAM" id="SSF161098">
    <property type="entry name" value="MetI-like"/>
    <property type="match status" value="1"/>
</dbReference>
<dbReference type="PANTHER" id="PTHR43357:SF4">
    <property type="entry name" value="INNER MEMBRANE ABC TRANSPORTER PERMEASE PROTEIN YDCV"/>
    <property type="match status" value="1"/>
</dbReference>
<dbReference type="GO" id="GO:0055085">
    <property type="term" value="P:transmembrane transport"/>
    <property type="evidence" value="ECO:0007669"/>
    <property type="project" value="InterPro"/>
</dbReference>
<dbReference type="GO" id="GO:0005886">
    <property type="term" value="C:plasma membrane"/>
    <property type="evidence" value="ECO:0007669"/>
    <property type="project" value="UniProtKB-SubCell"/>
</dbReference>
<organism evidence="10">
    <name type="scientific">Caldiarchaeum subterraneum</name>
    <dbReference type="NCBI Taxonomy" id="311458"/>
    <lineage>
        <taxon>Archaea</taxon>
        <taxon>Nitrososphaerota</taxon>
        <taxon>Candidatus Caldarchaeales</taxon>
        <taxon>Candidatus Caldarchaeaceae</taxon>
        <taxon>Candidatus Caldarchaeum</taxon>
    </lineage>
</organism>
<evidence type="ECO:0000256" key="5">
    <source>
        <dbReference type="ARBA" id="ARBA00022692"/>
    </source>
</evidence>
<dbReference type="PANTHER" id="PTHR43357">
    <property type="entry name" value="INNER MEMBRANE ABC TRANSPORTER PERMEASE PROTEIN YDCV"/>
    <property type="match status" value="1"/>
</dbReference>
<dbReference type="Pfam" id="PF00528">
    <property type="entry name" value="BPD_transp_1"/>
    <property type="match status" value="1"/>
</dbReference>
<reference evidence="10" key="1">
    <citation type="journal article" date="2020" name="mSystems">
        <title>Genome- and Community-Level Interaction Insights into Carbon Utilization and Element Cycling Functions of Hydrothermarchaeota in Hydrothermal Sediment.</title>
        <authorList>
            <person name="Zhou Z."/>
            <person name="Liu Y."/>
            <person name="Xu W."/>
            <person name="Pan J."/>
            <person name="Luo Z.H."/>
            <person name="Li M."/>
        </authorList>
    </citation>
    <scope>NUCLEOTIDE SEQUENCE [LARGE SCALE GENOMIC DNA]</scope>
    <source>
        <strain evidence="10">SpSt-1074</strain>
    </source>
</reference>
<keyword evidence="2 8" id="KW-0813">Transport</keyword>
<feature type="transmembrane region" description="Helical" evidence="8">
    <location>
        <begin position="187"/>
        <end position="209"/>
    </location>
</feature>
<dbReference type="PROSITE" id="PS50928">
    <property type="entry name" value="ABC_TM1"/>
    <property type="match status" value="1"/>
</dbReference>
<comment type="similarity">
    <text evidence="8">Belongs to the binding-protein-dependent transport system permease family.</text>
</comment>
<sequence>MVSPLKVSLRAFQASILIFLLAPITTVVLISLDPRDYIAGFPPYLSMRWFEFFINYETFMRGLGTSLRVSGLTMLLTLIVGVLSSIALTRYRFKGREALNSFLLSPLIIPAVVSGVALLTLFRRLGFTDSLFNLVLGHLIITLPYSIRSISTVLIGVDRNLEEAAKGLGANEFKTFMHITLPLAKPGLLASLVFSFAVSMNDYAVSVFLSDVRNYTFSAALFAYLKAVFDPAVAVASTLLMAFTLILVFVLDKVVGIERSVGLR</sequence>
<evidence type="ECO:0000259" key="9">
    <source>
        <dbReference type="PROSITE" id="PS50928"/>
    </source>
</evidence>
<evidence type="ECO:0000256" key="4">
    <source>
        <dbReference type="ARBA" id="ARBA00022519"/>
    </source>
</evidence>
<evidence type="ECO:0000256" key="3">
    <source>
        <dbReference type="ARBA" id="ARBA00022475"/>
    </source>
</evidence>